<sequence>HLRPPTDHHHCFESSHAPRHLPGLNRRRLYRLPNVGVRAPPLPSDNHHLWSSSANSKAYRWLPKSPRTETERNPAPLLIVPESMMTSPSNTTSSPSSPSITDHEQTTTIHFPVRVRI</sequence>
<evidence type="ECO:0000256" key="1">
    <source>
        <dbReference type="SAM" id="MobiDB-lite"/>
    </source>
</evidence>
<feature type="non-terminal residue" evidence="2">
    <location>
        <position position="1"/>
    </location>
</feature>
<name>A0AAQ3MLL8_VIGMU</name>
<dbReference type="EMBL" id="CP144691">
    <property type="protein sequence ID" value="WVY93171.1"/>
    <property type="molecule type" value="Genomic_DNA"/>
</dbReference>
<accession>A0AAQ3MLL8</accession>
<feature type="region of interest" description="Disordered" evidence="1">
    <location>
        <begin position="62"/>
        <end position="107"/>
    </location>
</feature>
<evidence type="ECO:0000313" key="3">
    <source>
        <dbReference type="Proteomes" id="UP001374535"/>
    </source>
</evidence>
<feature type="compositionally biased region" description="Basic and acidic residues" evidence="1">
    <location>
        <begin position="1"/>
        <end position="13"/>
    </location>
</feature>
<protein>
    <submittedName>
        <fullName evidence="2">Uncharacterized protein</fullName>
    </submittedName>
</protein>
<keyword evidence="3" id="KW-1185">Reference proteome</keyword>
<reference evidence="2 3" key="1">
    <citation type="journal article" date="2023" name="Life. Sci Alliance">
        <title>Evolutionary insights into 3D genome organization and epigenetic landscape of Vigna mungo.</title>
        <authorList>
            <person name="Junaid A."/>
            <person name="Singh B."/>
            <person name="Bhatia S."/>
        </authorList>
    </citation>
    <scope>NUCLEOTIDE SEQUENCE [LARGE SCALE GENOMIC DNA]</scope>
    <source>
        <strain evidence="2">Urdbean</strain>
    </source>
</reference>
<feature type="compositionally biased region" description="Low complexity" evidence="1">
    <location>
        <begin position="83"/>
        <end position="99"/>
    </location>
</feature>
<evidence type="ECO:0000313" key="2">
    <source>
        <dbReference type="EMBL" id="WVY93171.1"/>
    </source>
</evidence>
<organism evidence="2 3">
    <name type="scientific">Vigna mungo</name>
    <name type="common">Black gram</name>
    <name type="synonym">Phaseolus mungo</name>
    <dbReference type="NCBI Taxonomy" id="3915"/>
    <lineage>
        <taxon>Eukaryota</taxon>
        <taxon>Viridiplantae</taxon>
        <taxon>Streptophyta</taxon>
        <taxon>Embryophyta</taxon>
        <taxon>Tracheophyta</taxon>
        <taxon>Spermatophyta</taxon>
        <taxon>Magnoliopsida</taxon>
        <taxon>eudicotyledons</taxon>
        <taxon>Gunneridae</taxon>
        <taxon>Pentapetalae</taxon>
        <taxon>rosids</taxon>
        <taxon>fabids</taxon>
        <taxon>Fabales</taxon>
        <taxon>Fabaceae</taxon>
        <taxon>Papilionoideae</taxon>
        <taxon>50 kb inversion clade</taxon>
        <taxon>NPAAA clade</taxon>
        <taxon>indigoferoid/millettioid clade</taxon>
        <taxon>Phaseoleae</taxon>
        <taxon>Vigna</taxon>
    </lineage>
</organism>
<dbReference type="AlphaFoldDB" id="A0AAQ3MLL8"/>
<feature type="region of interest" description="Disordered" evidence="1">
    <location>
        <begin position="1"/>
        <end position="24"/>
    </location>
</feature>
<proteinExistence type="predicted"/>
<dbReference type="Proteomes" id="UP001374535">
    <property type="component" value="Chromosome 10"/>
</dbReference>
<gene>
    <name evidence="2" type="ORF">V8G54_032259</name>
</gene>